<protein>
    <submittedName>
        <fullName evidence="1">Uncharacterized protein</fullName>
    </submittedName>
</protein>
<organism evidence="1 2">
    <name type="scientific">Meloidogyne enterolobii</name>
    <name type="common">Root-knot nematode worm</name>
    <name type="synonym">Meloidogyne mayaguensis</name>
    <dbReference type="NCBI Taxonomy" id="390850"/>
    <lineage>
        <taxon>Eukaryota</taxon>
        <taxon>Metazoa</taxon>
        <taxon>Ecdysozoa</taxon>
        <taxon>Nematoda</taxon>
        <taxon>Chromadorea</taxon>
        <taxon>Rhabditida</taxon>
        <taxon>Tylenchina</taxon>
        <taxon>Tylenchomorpha</taxon>
        <taxon>Tylenchoidea</taxon>
        <taxon>Meloidogynidae</taxon>
        <taxon>Meloidogyninae</taxon>
        <taxon>Meloidogyne</taxon>
    </lineage>
</organism>
<evidence type="ECO:0000313" key="2">
    <source>
        <dbReference type="Proteomes" id="UP001497535"/>
    </source>
</evidence>
<accession>A0ACB0ZCG8</accession>
<proteinExistence type="predicted"/>
<name>A0ACB0ZCG8_MELEN</name>
<dbReference type="Proteomes" id="UP001497535">
    <property type="component" value="Unassembled WGS sequence"/>
</dbReference>
<dbReference type="EMBL" id="CAVMJV010000029">
    <property type="protein sequence ID" value="CAK5076087.1"/>
    <property type="molecule type" value="Genomic_DNA"/>
</dbReference>
<sequence length="83" mass="9741">MHVNWKKCSSPVPALRVLLLPRIMKKRMLERRIEKRRKIRTVDGIVDLFGGGMSPKATFIQFILISYYTQVYSSFPRFITPIV</sequence>
<comment type="caution">
    <text evidence="1">The sequence shown here is derived from an EMBL/GenBank/DDBJ whole genome shotgun (WGS) entry which is preliminary data.</text>
</comment>
<gene>
    <name evidence="1" type="ORF">MENTE1834_LOCUS22934</name>
</gene>
<evidence type="ECO:0000313" key="1">
    <source>
        <dbReference type="EMBL" id="CAK5076087.1"/>
    </source>
</evidence>
<keyword evidence="2" id="KW-1185">Reference proteome</keyword>
<reference evidence="1" key="1">
    <citation type="submission" date="2023-11" db="EMBL/GenBank/DDBJ databases">
        <authorList>
            <person name="Poullet M."/>
        </authorList>
    </citation>
    <scope>NUCLEOTIDE SEQUENCE</scope>
    <source>
        <strain evidence="1">E1834</strain>
    </source>
</reference>